<protein>
    <submittedName>
        <fullName evidence="1">Uncharacterized protein</fullName>
    </submittedName>
</protein>
<dbReference type="EMBL" id="CP087714">
    <property type="protein sequence ID" value="XAT62815.1"/>
    <property type="molecule type" value="Genomic_DNA"/>
</dbReference>
<organism evidence="1 2">
    <name type="scientific">Geoglobus acetivorans</name>
    <dbReference type="NCBI Taxonomy" id="565033"/>
    <lineage>
        <taxon>Archaea</taxon>
        <taxon>Methanobacteriati</taxon>
        <taxon>Methanobacteriota</taxon>
        <taxon>Archaeoglobi</taxon>
        <taxon>Archaeoglobales</taxon>
        <taxon>Archaeoglobaceae</taxon>
        <taxon>Geoglobus</taxon>
    </lineage>
</organism>
<dbReference type="GeneID" id="90449228"/>
<name>A0ABZ3GZJ1_GEOAI</name>
<dbReference type="Proteomes" id="UP001492541">
    <property type="component" value="Chromosome"/>
</dbReference>
<keyword evidence="2" id="KW-1185">Reference proteome</keyword>
<evidence type="ECO:0000313" key="1">
    <source>
        <dbReference type="EMBL" id="XAT62815.1"/>
    </source>
</evidence>
<evidence type="ECO:0000313" key="2">
    <source>
        <dbReference type="Proteomes" id="UP001492541"/>
    </source>
</evidence>
<dbReference type="RefSeq" id="WP_193807767.1">
    <property type="nucleotide sequence ID" value="NZ_CP087714.1"/>
</dbReference>
<reference evidence="1 2" key="1">
    <citation type="submission" date="2021-11" db="EMBL/GenBank/DDBJ databases">
        <title>Whole genome of Geoglobus acetivorans.</title>
        <authorList>
            <person name="Liu D."/>
        </authorList>
    </citation>
    <scope>NUCLEOTIDE SEQUENCE [LARGE SCALE GENOMIC DNA]</scope>
    <source>
        <strain evidence="1 2">SBH6</strain>
    </source>
</reference>
<accession>A0ABZ3GZJ1</accession>
<gene>
    <name evidence="1" type="ORF">LPQ35_06040</name>
</gene>
<sequence>MAQSWEKVYRRVQTIKPVLKILFKERCIEKGSVILIPDGPLDIEISTKDVRFYLHGELAGILDEKGLMIIIDEAKTEIENWCIALSSPGFKRYSIKKQKTSDR</sequence>
<proteinExistence type="predicted"/>